<dbReference type="PANTHER" id="PTHR30012">
    <property type="entry name" value="GENERAL SECRETION PATHWAY PROTEIN"/>
    <property type="match status" value="1"/>
</dbReference>
<keyword evidence="4 7" id="KW-0812">Transmembrane</keyword>
<evidence type="ECO:0000259" key="8">
    <source>
        <dbReference type="Pfam" id="PF00482"/>
    </source>
</evidence>
<accession>A0ABT1WMR2</accession>
<evidence type="ECO:0000313" key="10">
    <source>
        <dbReference type="Proteomes" id="UP001059480"/>
    </source>
</evidence>
<evidence type="ECO:0000256" key="3">
    <source>
        <dbReference type="ARBA" id="ARBA00022475"/>
    </source>
</evidence>
<keyword evidence="5 7" id="KW-1133">Transmembrane helix</keyword>
<evidence type="ECO:0000313" key="9">
    <source>
        <dbReference type="EMBL" id="MCQ9209798.1"/>
    </source>
</evidence>
<dbReference type="Proteomes" id="UP001059480">
    <property type="component" value="Unassembled WGS sequence"/>
</dbReference>
<evidence type="ECO:0000256" key="4">
    <source>
        <dbReference type="ARBA" id="ARBA00022692"/>
    </source>
</evidence>
<evidence type="ECO:0000256" key="5">
    <source>
        <dbReference type="ARBA" id="ARBA00022989"/>
    </source>
</evidence>
<feature type="transmembrane region" description="Helical" evidence="7">
    <location>
        <begin position="329"/>
        <end position="353"/>
    </location>
</feature>
<reference evidence="9" key="2">
    <citation type="journal article" date="2023" name="Curr. Microbiol.">
        <title>Granulicatella seriolae sp. nov., a Novel Facultative Anaerobe Isolated from Yellowtail Marine Fish.</title>
        <authorList>
            <person name="Lee M."/>
            <person name="Choi Y.J."/>
            <person name="Farooq A."/>
            <person name="Jeong J.B."/>
            <person name="Jung M.Y."/>
        </authorList>
    </citation>
    <scope>NUCLEOTIDE SEQUENCE</scope>
    <source>
        <strain evidence="9">S8</strain>
    </source>
</reference>
<comment type="similarity">
    <text evidence="2">Belongs to the GSP F family.</text>
</comment>
<feature type="domain" description="Type II secretion system protein GspF" evidence="8">
    <location>
        <begin position="28"/>
        <end position="147"/>
    </location>
</feature>
<sequence length="356" mass="40225">MDLAIFRKVATSNIKFSKKWPLQIQGQFLIQLSELLEEGFSLNEAVQFMELLFDKQKADIHQLGQGLAEGSSLEESLHPFGFGQMVCSQLYLSQKHGSLMATLETSGKLLLLKRKQAKSLQQVMVYPLFLMVFITGMLIAMRSILLPQVQSMLSPEILESNTFAAGIIFLFQNLPMILLVGLSTMLALLLLLFVSFKQKSQLERIRLGLKFPLIKKWLLLYFSFVYSRECAFFLGNGQTLHQMMQQMQETGTSPLTKEIAEFLQAQLMLGQSFSQAMKDIGVFKQEMVWIIIQGELTSQLPIKLAHYAQGCLKDLIADIEKKISIIQPLMFIFIGLSIVAIYAVLLLPTLTILEGK</sequence>
<dbReference type="InterPro" id="IPR003004">
    <property type="entry name" value="GspF/PilC"/>
</dbReference>
<dbReference type="InterPro" id="IPR018076">
    <property type="entry name" value="T2SS_GspF_dom"/>
</dbReference>
<organism evidence="9 10">
    <name type="scientific">Granulicatella seriolae</name>
    <dbReference type="NCBI Taxonomy" id="2967226"/>
    <lineage>
        <taxon>Bacteria</taxon>
        <taxon>Bacillati</taxon>
        <taxon>Bacillota</taxon>
        <taxon>Bacilli</taxon>
        <taxon>Lactobacillales</taxon>
        <taxon>Carnobacteriaceae</taxon>
        <taxon>Granulicatella</taxon>
    </lineage>
</organism>
<evidence type="ECO:0000256" key="1">
    <source>
        <dbReference type="ARBA" id="ARBA00004651"/>
    </source>
</evidence>
<reference evidence="9" key="1">
    <citation type="submission" date="2022-07" db="EMBL/GenBank/DDBJ databases">
        <authorList>
            <person name="Jung M.-Y."/>
            <person name="Lee M."/>
        </authorList>
    </citation>
    <scope>NUCLEOTIDE SEQUENCE</scope>
    <source>
        <strain evidence="9">S8</strain>
    </source>
</reference>
<keyword evidence="10" id="KW-1185">Reference proteome</keyword>
<dbReference type="NCBIfam" id="NF041012">
    <property type="entry name" value="T4P_ComGB"/>
    <property type="match status" value="1"/>
</dbReference>
<feature type="domain" description="Type II secretion system protein GspF" evidence="8">
    <location>
        <begin position="227"/>
        <end position="348"/>
    </location>
</feature>
<dbReference type="InterPro" id="IPR042094">
    <property type="entry name" value="T2SS_GspF_sf"/>
</dbReference>
<evidence type="ECO:0000256" key="2">
    <source>
        <dbReference type="ARBA" id="ARBA00005745"/>
    </source>
</evidence>
<dbReference type="PRINTS" id="PR00812">
    <property type="entry name" value="BCTERIALGSPF"/>
</dbReference>
<feature type="transmembrane region" description="Helical" evidence="7">
    <location>
        <begin position="123"/>
        <end position="145"/>
    </location>
</feature>
<dbReference type="RefSeq" id="WP_256944907.1">
    <property type="nucleotide sequence ID" value="NZ_JANHNZ010000003.1"/>
</dbReference>
<comment type="subcellular location">
    <subcellularLocation>
        <location evidence="1">Cell membrane</location>
        <topology evidence="1">Multi-pass membrane protein</topology>
    </subcellularLocation>
</comment>
<dbReference type="PANTHER" id="PTHR30012:SF0">
    <property type="entry name" value="TYPE II SECRETION SYSTEM PROTEIN F-RELATED"/>
    <property type="match status" value="1"/>
</dbReference>
<dbReference type="InterPro" id="IPR047692">
    <property type="entry name" value="T4P_ComGB"/>
</dbReference>
<reference evidence="9" key="3">
    <citation type="journal article" date="2023" name="Microbiol. Resour. Announc.">
        <title>Draft Genome Sequence of Granulicatella sp. Strain S8, Isolated from a Marine Fish, Seriola quinqueradiata.</title>
        <authorList>
            <person name="Lee M."/>
            <person name="Farooq A."/>
            <person name="Jeong J.B."/>
            <person name="Jung M.Y."/>
        </authorList>
    </citation>
    <scope>NUCLEOTIDE SEQUENCE</scope>
    <source>
        <strain evidence="9">S8</strain>
    </source>
</reference>
<dbReference type="Pfam" id="PF00482">
    <property type="entry name" value="T2SSF"/>
    <property type="match status" value="2"/>
</dbReference>
<keyword evidence="6 7" id="KW-0472">Membrane</keyword>
<dbReference type="Gene3D" id="1.20.81.30">
    <property type="entry name" value="Type II secretion system (T2SS), domain F"/>
    <property type="match status" value="2"/>
</dbReference>
<proteinExistence type="inferred from homology"/>
<dbReference type="EMBL" id="JANHNZ010000003">
    <property type="protein sequence ID" value="MCQ9209798.1"/>
    <property type="molecule type" value="Genomic_DNA"/>
</dbReference>
<name>A0ABT1WMR2_9LACT</name>
<feature type="transmembrane region" description="Helical" evidence="7">
    <location>
        <begin position="165"/>
        <end position="196"/>
    </location>
</feature>
<evidence type="ECO:0000256" key="7">
    <source>
        <dbReference type="SAM" id="Phobius"/>
    </source>
</evidence>
<evidence type="ECO:0000256" key="6">
    <source>
        <dbReference type="ARBA" id="ARBA00023136"/>
    </source>
</evidence>
<comment type="caution">
    <text evidence="9">The sequence shown here is derived from an EMBL/GenBank/DDBJ whole genome shotgun (WGS) entry which is preliminary data.</text>
</comment>
<gene>
    <name evidence="9" type="primary">comGB</name>
    <name evidence="9" type="ORF">NPA36_04465</name>
</gene>
<protein>
    <submittedName>
        <fullName evidence="9">Competence type IV pilus assembly protein ComGB</fullName>
    </submittedName>
</protein>
<keyword evidence="3" id="KW-1003">Cell membrane</keyword>